<feature type="transmembrane region" description="Helical" evidence="7">
    <location>
        <begin position="148"/>
        <end position="169"/>
    </location>
</feature>
<evidence type="ECO:0000256" key="1">
    <source>
        <dbReference type="ARBA" id="ARBA00004651"/>
    </source>
</evidence>
<evidence type="ECO:0000313" key="10">
    <source>
        <dbReference type="Proteomes" id="UP001183420"/>
    </source>
</evidence>
<evidence type="ECO:0000256" key="4">
    <source>
        <dbReference type="ARBA" id="ARBA00022692"/>
    </source>
</evidence>
<evidence type="ECO:0000256" key="3">
    <source>
        <dbReference type="ARBA" id="ARBA00022475"/>
    </source>
</evidence>
<feature type="transmembrane region" description="Helical" evidence="7">
    <location>
        <begin position="19"/>
        <end position="40"/>
    </location>
</feature>
<dbReference type="PANTHER" id="PTHR43744">
    <property type="entry name" value="ABC TRANSPORTER PERMEASE PROTEIN MG189-RELATED-RELATED"/>
    <property type="match status" value="1"/>
</dbReference>
<reference evidence="10" key="1">
    <citation type="submission" date="2023-07" db="EMBL/GenBank/DDBJ databases">
        <title>30 novel species of actinomycetes from the DSMZ collection.</title>
        <authorList>
            <person name="Nouioui I."/>
        </authorList>
    </citation>
    <scope>NUCLEOTIDE SEQUENCE [LARGE SCALE GENOMIC DNA]</scope>
    <source>
        <strain evidence="10">DSM 44918</strain>
    </source>
</reference>
<comment type="caution">
    <text evidence="9">The sequence shown here is derived from an EMBL/GenBank/DDBJ whole genome shotgun (WGS) entry which is preliminary data.</text>
</comment>
<name>A0ABU2LHC5_9ACTN</name>
<evidence type="ECO:0000256" key="7">
    <source>
        <dbReference type="RuleBase" id="RU363032"/>
    </source>
</evidence>
<evidence type="ECO:0000256" key="5">
    <source>
        <dbReference type="ARBA" id="ARBA00022989"/>
    </source>
</evidence>
<evidence type="ECO:0000256" key="6">
    <source>
        <dbReference type="ARBA" id="ARBA00023136"/>
    </source>
</evidence>
<evidence type="ECO:0000313" key="9">
    <source>
        <dbReference type="EMBL" id="MDT0316967.1"/>
    </source>
</evidence>
<keyword evidence="3" id="KW-1003">Cell membrane</keyword>
<dbReference type="Pfam" id="PF00528">
    <property type="entry name" value="BPD_transp_1"/>
    <property type="match status" value="1"/>
</dbReference>
<dbReference type="RefSeq" id="WP_311594693.1">
    <property type="nucleotide sequence ID" value="NZ_JAVREM010000001.1"/>
</dbReference>
<dbReference type="EMBL" id="JAVREM010000001">
    <property type="protein sequence ID" value="MDT0316967.1"/>
    <property type="molecule type" value="Genomic_DNA"/>
</dbReference>
<evidence type="ECO:0000256" key="2">
    <source>
        <dbReference type="ARBA" id="ARBA00022448"/>
    </source>
</evidence>
<keyword evidence="2 7" id="KW-0813">Transport</keyword>
<keyword evidence="5 7" id="KW-1133">Transmembrane helix</keyword>
<dbReference type="SUPFAM" id="SSF161098">
    <property type="entry name" value="MetI-like"/>
    <property type="match status" value="1"/>
</dbReference>
<sequence>MSTAPSPTRHHRGRNGGTWAIWTLLVIAALITAFPLYWMVATSLTGGTLTQSQDFRLWPADIGLDNYTAVFRELPVGHWIVNSLLIATVGTVLTVVVSLLAGFAFAKYRFRGRTAIFFAYLLTIMVPIQVTLVPSFLVIVKLGLVDTVWGVILPGAAEATAVFIARQFMLNIPTELLEAARIDGAGELRIFLRVVLPLSGPLIGVLTVLAFMARWNEFLWPLIVLQGEDNLTLPVGLAGLQGSESFAAPWGPIMAMATLTTLPVLVIFLLCQRQFVQGIANTGLK</sequence>
<keyword evidence="6 7" id="KW-0472">Membrane</keyword>
<dbReference type="InterPro" id="IPR035906">
    <property type="entry name" value="MetI-like_sf"/>
</dbReference>
<feature type="transmembrane region" description="Helical" evidence="7">
    <location>
        <begin position="117"/>
        <end position="142"/>
    </location>
</feature>
<comment type="subcellular location">
    <subcellularLocation>
        <location evidence="1 7">Cell membrane</location>
        <topology evidence="1 7">Multi-pass membrane protein</topology>
    </subcellularLocation>
</comment>
<dbReference type="Proteomes" id="UP001183420">
    <property type="component" value="Unassembled WGS sequence"/>
</dbReference>
<dbReference type="InterPro" id="IPR000515">
    <property type="entry name" value="MetI-like"/>
</dbReference>
<organism evidence="9 10">
    <name type="scientific">Streptomyces millisiae</name>
    <dbReference type="NCBI Taxonomy" id="3075542"/>
    <lineage>
        <taxon>Bacteria</taxon>
        <taxon>Bacillati</taxon>
        <taxon>Actinomycetota</taxon>
        <taxon>Actinomycetes</taxon>
        <taxon>Kitasatosporales</taxon>
        <taxon>Streptomycetaceae</taxon>
        <taxon>Streptomyces</taxon>
    </lineage>
</organism>
<feature type="transmembrane region" description="Helical" evidence="7">
    <location>
        <begin position="190"/>
        <end position="213"/>
    </location>
</feature>
<comment type="similarity">
    <text evidence="7">Belongs to the binding-protein-dependent transport system permease family.</text>
</comment>
<feature type="domain" description="ABC transmembrane type-1" evidence="8">
    <location>
        <begin position="80"/>
        <end position="271"/>
    </location>
</feature>
<accession>A0ABU2LHC5</accession>
<proteinExistence type="inferred from homology"/>
<keyword evidence="4 7" id="KW-0812">Transmembrane</keyword>
<dbReference type="Gene3D" id="1.10.3720.10">
    <property type="entry name" value="MetI-like"/>
    <property type="match status" value="1"/>
</dbReference>
<protein>
    <submittedName>
        <fullName evidence="9">Carbohydrate ABC transporter permease</fullName>
    </submittedName>
</protein>
<keyword evidence="10" id="KW-1185">Reference proteome</keyword>
<dbReference type="CDD" id="cd06261">
    <property type="entry name" value="TM_PBP2"/>
    <property type="match status" value="1"/>
</dbReference>
<dbReference type="PROSITE" id="PS50928">
    <property type="entry name" value="ABC_TM1"/>
    <property type="match status" value="1"/>
</dbReference>
<feature type="transmembrane region" description="Helical" evidence="7">
    <location>
        <begin position="79"/>
        <end position="105"/>
    </location>
</feature>
<gene>
    <name evidence="9" type="ORF">RNC47_01295</name>
</gene>
<dbReference type="PANTHER" id="PTHR43744:SF12">
    <property type="entry name" value="ABC TRANSPORTER PERMEASE PROTEIN MG189-RELATED"/>
    <property type="match status" value="1"/>
</dbReference>
<evidence type="ECO:0000259" key="8">
    <source>
        <dbReference type="PROSITE" id="PS50928"/>
    </source>
</evidence>
<feature type="transmembrane region" description="Helical" evidence="7">
    <location>
        <begin position="250"/>
        <end position="271"/>
    </location>
</feature>